<comment type="caution">
    <text evidence="8">The sequence shown here is derived from an EMBL/GenBank/DDBJ whole genome shotgun (WGS) entry which is preliminary data.</text>
</comment>
<dbReference type="PANTHER" id="PTHR11757:SF19">
    <property type="entry name" value="PROLYL ENDOPEPTIDASE-LIKE"/>
    <property type="match status" value="1"/>
</dbReference>
<feature type="compositionally biased region" description="Basic and acidic residues" evidence="5">
    <location>
        <begin position="13"/>
        <end position="25"/>
    </location>
</feature>
<dbReference type="PANTHER" id="PTHR11757">
    <property type="entry name" value="PROTEASE FAMILY S9A OLIGOPEPTIDASE"/>
    <property type="match status" value="1"/>
</dbReference>
<dbReference type="Gene3D" id="2.130.10.120">
    <property type="entry name" value="Prolyl oligopeptidase, N-terminal domain"/>
    <property type="match status" value="1"/>
</dbReference>
<keyword evidence="9" id="KW-1185">Reference proteome</keyword>
<evidence type="ECO:0000256" key="4">
    <source>
        <dbReference type="ARBA" id="ARBA00022825"/>
    </source>
</evidence>
<dbReference type="PRINTS" id="PR00862">
    <property type="entry name" value="PROLIGOPTASE"/>
</dbReference>
<proteinExistence type="inferred from homology"/>
<dbReference type="InterPro" id="IPR002470">
    <property type="entry name" value="Peptidase_S9A"/>
</dbReference>
<dbReference type="RefSeq" id="WP_311365033.1">
    <property type="nucleotide sequence ID" value="NZ_JAVRIC010000012.1"/>
</dbReference>
<dbReference type="SUPFAM" id="SSF50993">
    <property type="entry name" value="Peptidase/esterase 'gauge' domain"/>
    <property type="match status" value="1"/>
</dbReference>
<accession>A0ABU2WIE1</accession>
<sequence>MSAPPTPPRARRTVHEHQDAHGTRADPYHWLRDDTRQDAEMLAHLRAENAYCDAVLAPHAVLEQAIYDEIVARLKPDDSSVPVFDNGYWYTARYAPDQQYVIHLRQAGSLDAAEEILIDGNRMAQGSDYFELGHYEISPDNRWMAYAIDRVGRREYEIRIRDLHSGEDLPDRIVRAEADLAWANDSQTVLYIAKDPETLLGDRVMAHRLGEVEDRLLYREEDDRFFMGVSRSKDGCWLLIGLNATLTSECRYADAGGPEFHFEPVIAREQAHEYEAEPLGEDFIIRSNRGARNFRLVRAPRCSAGDSATWVELIAGRDDAVIEDFDVHRNWLFVNERVDGLLRLRRLSWDGTLDQQLGPDHASADAATTMLDALPELDAPVLRYVHSSLASPASTYELDLRSGEQRLIKRQPVLGSFDESDYVSEHRRVTARDGARVPVSIVYRRGTALDGTAPALVYGYGAYGLSLDPSFSSSRLALLDRGCVCVIVHVRGGEELGRDWYDGGRLANKMNSFHDFIDVSEWLVQQGYAARDRLFASGGSAGGLLMGAVANLRPDLYAGMLAHVPFVDVLSTMLDDSLPLTTNEYDEWGDPSEADAYGWMRGYSPYDNVREQAYPAMRVTTGLWDSQVQYWEAVKWVARLREANTGDAPILLQTELGAGHGGKSGRYERLHEVARDYAFLIWRAGLHKA</sequence>
<gene>
    <name evidence="8" type="ORF">RM530_09730</name>
</gene>
<dbReference type="Pfam" id="PF00326">
    <property type="entry name" value="Peptidase_S9"/>
    <property type="match status" value="1"/>
</dbReference>
<evidence type="ECO:0000256" key="5">
    <source>
        <dbReference type="SAM" id="MobiDB-lite"/>
    </source>
</evidence>
<keyword evidence="4" id="KW-0720">Serine protease</keyword>
<evidence type="ECO:0000259" key="7">
    <source>
        <dbReference type="Pfam" id="PF02897"/>
    </source>
</evidence>
<evidence type="ECO:0000256" key="1">
    <source>
        <dbReference type="ARBA" id="ARBA00005228"/>
    </source>
</evidence>
<feature type="region of interest" description="Disordered" evidence="5">
    <location>
        <begin position="1"/>
        <end position="25"/>
    </location>
</feature>
<organism evidence="8 9">
    <name type="scientific">Banduia mediterranea</name>
    <dbReference type="NCBI Taxonomy" id="3075609"/>
    <lineage>
        <taxon>Bacteria</taxon>
        <taxon>Pseudomonadati</taxon>
        <taxon>Pseudomonadota</taxon>
        <taxon>Gammaproteobacteria</taxon>
        <taxon>Nevskiales</taxon>
        <taxon>Algiphilaceae</taxon>
        <taxon>Banduia</taxon>
    </lineage>
</organism>
<comment type="similarity">
    <text evidence="1">Belongs to the peptidase S9A family.</text>
</comment>
<name>A0ABU2WIE1_9GAMM</name>
<evidence type="ECO:0000256" key="2">
    <source>
        <dbReference type="ARBA" id="ARBA00022670"/>
    </source>
</evidence>
<dbReference type="InterPro" id="IPR051543">
    <property type="entry name" value="Serine_Peptidase_S9A"/>
</dbReference>
<evidence type="ECO:0000259" key="6">
    <source>
        <dbReference type="Pfam" id="PF00326"/>
    </source>
</evidence>
<dbReference type="Proteomes" id="UP001254608">
    <property type="component" value="Unassembled WGS sequence"/>
</dbReference>
<evidence type="ECO:0000256" key="3">
    <source>
        <dbReference type="ARBA" id="ARBA00022801"/>
    </source>
</evidence>
<dbReference type="Gene3D" id="3.40.50.1820">
    <property type="entry name" value="alpha/beta hydrolase"/>
    <property type="match status" value="1"/>
</dbReference>
<dbReference type="Pfam" id="PF02897">
    <property type="entry name" value="Peptidase_S9_N"/>
    <property type="match status" value="1"/>
</dbReference>
<dbReference type="InterPro" id="IPR023302">
    <property type="entry name" value="Pept_S9A_N"/>
</dbReference>
<dbReference type="EMBL" id="JAVRIC010000012">
    <property type="protein sequence ID" value="MDT0497640.1"/>
    <property type="molecule type" value="Genomic_DNA"/>
</dbReference>
<keyword evidence="2" id="KW-0645">Protease</keyword>
<dbReference type="SUPFAM" id="SSF53474">
    <property type="entry name" value="alpha/beta-Hydrolases"/>
    <property type="match status" value="1"/>
</dbReference>
<feature type="domain" description="Peptidase S9 prolyl oligopeptidase catalytic" evidence="6">
    <location>
        <begin position="469"/>
        <end position="682"/>
    </location>
</feature>
<dbReference type="InterPro" id="IPR001375">
    <property type="entry name" value="Peptidase_S9_cat"/>
</dbReference>
<dbReference type="InterPro" id="IPR029058">
    <property type="entry name" value="AB_hydrolase_fold"/>
</dbReference>
<keyword evidence="3" id="KW-0378">Hydrolase</keyword>
<evidence type="ECO:0000313" key="8">
    <source>
        <dbReference type="EMBL" id="MDT0497640.1"/>
    </source>
</evidence>
<protein>
    <submittedName>
        <fullName evidence="8">S9 family peptidase</fullName>
    </submittedName>
</protein>
<reference evidence="8 9" key="1">
    <citation type="submission" date="2023-09" db="EMBL/GenBank/DDBJ databases">
        <authorList>
            <person name="Rey-Velasco X."/>
        </authorList>
    </citation>
    <scope>NUCLEOTIDE SEQUENCE [LARGE SCALE GENOMIC DNA]</scope>
    <source>
        <strain evidence="8 9">W345</strain>
    </source>
</reference>
<evidence type="ECO:0000313" key="9">
    <source>
        <dbReference type="Proteomes" id="UP001254608"/>
    </source>
</evidence>
<feature type="domain" description="Peptidase S9A N-terminal" evidence="7">
    <location>
        <begin position="8"/>
        <end position="410"/>
    </location>
</feature>